<organism evidence="8 9">
    <name type="scientific">Artemisia annua</name>
    <name type="common">Sweet wormwood</name>
    <dbReference type="NCBI Taxonomy" id="35608"/>
    <lineage>
        <taxon>Eukaryota</taxon>
        <taxon>Viridiplantae</taxon>
        <taxon>Streptophyta</taxon>
        <taxon>Embryophyta</taxon>
        <taxon>Tracheophyta</taxon>
        <taxon>Spermatophyta</taxon>
        <taxon>Magnoliopsida</taxon>
        <taxon>eudicotyledons</taxon>
        <taxon>Gunneridae</taxon>
        <taxon>Pentapetalae</taxon>
        <taxon>asterids</taxon>
        <taxon>campanulids</taxon>
        <taxon>Asterales</taxon>
        <taxon>Asteraceae</taxon>
        <taxon>Asteroideae</taxon>
        <taxon>Anthemideae</taxon>
        <taxon>Artemisiinae</taxon>
        <taxon>Artemisia</taxon>
    </lineage>
</organism>
<dbReference type="GO" id="GO:0005524">
    <property type="term" value="F:ATP binding"/>
    <property type="evidence" value="ECO:0007669"/>
    <property type="project" value="UniProtKB-UniRule"/>
</dbReference>
<keyword evidence="4 8" id="KW-0418">Kinase</keyword>
<keyword evidence="9" id="KW-1185">Reference proteome</keyword>
<dbReference type="STRING" id="35608.A0A2U1MJ50"/>
<name>A0A2U1MJ50_ARTAN</name>
<dbReference type="GO" id="GO:0005886">
    <property type="term" value="C:plasma membrane"/>
    <property type="evidence" value="ECO:0007669"/>
    <property type="project" value="TreeGrafter"/>
</dbReference>
<dbReference type="PANTHER" id="PTHR27003">
    <property type="entry name" value="OS07G0166700 PROTEIN"/>
    <property type="match status" value="1"/>
</dbReference>
<dbReference type="InterPro" id="IPR017441">
    <property type="entry name" value="Protein_kinase_ATP_BS"/>
</dbReference>
<dbReference type="PROSITE" id="PS00107">
    <property type="entry name" value="PROTEIN_KINASE_ATP"/>
    <property type="match status" value="1"/>
</dbReference>
<dbReference type="InterPro" id="IPR011009">
    <property type="entry name" value="Kinase-like_dom_sf"/>
</dbReference>
<comment type="caution">
    <text evidence="8">The sequence shown here is derived from an EMBL/GenBank/DDBJ whole genome shotgun (WGS) entry which is preliminary data.</text>
</comment>
<dbReference type="Gene3D" id="1.10.510.10">
    <property type="entry name" value="Transferase(Phosphotransferase) domain 1"/>
    <property type="match status" value="1"/>
</dbReference>
<evidence type="ECO:0000256" key="4">
    <source>
        <dbReference type="ARBA" id="ARBA00022777"/>
    </source>
</evidence>
<dbReference type="Pfam" id="PF00069">
    <property type="entry name" value="Pkinase"/>
    <property type="match status" value="1"/>
</dbReference>
<keyword evidence="2" id="KW-0808">Transferase</keyword>
<sequence length="716" mass="83206">MASYLSGFKHLEIQLEDIKSATNNFDDSKVIGAGGFGKVYKGDLSQSEGKIKVAFKRLDRKYGQGDPEFFKEIMMLSSYKHDNLISLLGYCNEGNEMILIYEYASRGSLDRILDYATLTWTQRLKICLGAAKGLSFLHDPKGTQQRVLHRDIKSANILLDENLNAKVADFGLSKISPANQPNTFLVTSPAGTHGYCDPLYMDSYQLTKESDVYSFGVVLFEVLCGRVCIQNSNGKLEVFVHFWKKCYEEKKLDEIIFPDIKHQLEPSSKCYEEKKLDEIIFPDIKHQLEPSSVKIFVDIAYRCLQKSRERRPTMFDVVEKLKVALELQEQEPIRKAAEQEYKEILKSADPPLRFLEFPVNGGKTLLSINDKGEVFCERIYIEACLDQTQYDRLEDPSGFENSRFPGGRCYYKHQDELQARVRARFLYPQITYSVNLVFRNAQRMMYCKTLHYKLNGEKKYCMVYDTYEREDGWFVVPLYQFTSYQKTAGFEIIFKGFQNNCELQVAGFEFQRLEDKIELHDKGLEDIVKAASQSLFYKSLEELEVLLSVGFYLNGYKTWFSLNENGEHSEMLSIADCLIPREGYSLYHFERHYSRFPSGIYRTKCKGFKVHIKTQFLTPSIRYTVNLLFCKDYSYQEQKYVPLRYKLEGETETSIVYLANKTHDGYSFIAKLYQFTSNGRTFDLEIVFEDHKDNLLVEGILFQPLEKHQNMLNQSG</sequence>
<dbReference type="PANTHER" id="PTHR27003:SF338">
    <property type="entry name" value="TYROSINE-PROTEIN KINASE, NON-RECEPTOR JAK_TYK2-RELATED"/>
    <property type="match status" value="1"/>
</dbReference>
<feature type="binding site" evidence="6">
    <location>
        <position position="56"/>
    </location>
    <ligand>
        <name>ATP</name>
        <dbReference type="ChEBI" id="CHEBI:30616"/>
    </ligand>
</feature>
<dbReference type="SUPFAM" id="SSF56112">
    <property type="entry name" value="Protein kinase-like (PK-like)"/>
    <property type="match status" value="1"/>
</dbReference>
<dbReference type="FunFam" id="3.30.200.20:FF:000039">
    <property type="entry name" value="receptor-like protein kinase FERONIA"/>
    <property type="match status" value="1"/>
</dbReference>
<dbReference type="GO" id="GO:0004714">
    <property type="term" value="F:transmembrane receptor protein tyrosine kinase activity"/>
    <property type="evidence" value="ECO:0007669"/>
    <property type="project" value="InterPro"/>
</dbReference>
<evidence type="ECO:0000256" key="1">
    <source>
        <dbReference type="ARBA" id="ARBA00022527"/>
    </source>
</evidence>
<dbReference type="Proteomes" id="UP000245207">
    <property type="component" value="Unassembled WGS sequence"/>
</dbReference>
<dbReference type="SMART" id="SM00220">
    <property type="entry name" value="S_TKc"/>
    <property type="match status" value="1"/>
</dbReference>
<accession>A0A2U1MJ50</accession>
<dbReference type="InterPro" id="IPR000719">
    <property type="entry name" value="Prot_kinase_dom"/>
</dbReference>
<keyword evidence="3 6" id="KW-0547">Nucleotide-binding</keyword>
<keyword evidence="5 6" id="KW-0067">ATP-binding</keyword>
<dbReference type="InterPro" id="IPR008271">
    <property type="entry name" value="Ser/Thr_kinase_AS"/>
</dbReference>
<dbReference type="OrthoDB" id="4062651at2759"/>
<dbReference type="GO" id="GO:0009506">
    <property type="term" value="C:plasmodesma"/>
    <property type="evidence" value="ECO:0007669"/>
    <property type="project" value="TreeGrafter"/>
</dbReference>
<dbReference type="GO" id="GO:0004674">
    <property type="term" value="F:protein serine/threonine kinase activity"/>
    <property type="evidence" value="ECO:0007669"/>
    <property type="project" value="UniProtKB-KW"/>
</dbReference>
<dbReference type="AlphaFoldDB" id="A0A2U1MJ50"/>
<keyword evidence="1" id="KW-0723">Serine/threonine-protein kinase</keyword>
<evidence type="ECO:0000259" key="7">
    <source>
        <dbReference type="PROSITE" id="PS50011"/>
    </source>
</evidence>
<dbReference type="Gene3D" id="3.30.200.20">
    <property type="entry name" value="Phosphorylase Kinase, domain 1"/>
    <property type="match status" value="1"/>
</dbReference>
<reference evidence="8 9" key="1">
    <citation type="journal article" date="2018" name="Mol. Plant">
        <title>The genome of Artemisia annua provides insight into the evolution of Asteraceae family and artemisinin biosynthesis.</title>
        <authorList>
            <person name="Shen Q."/>
            <person name="Zhang L."/>
            <person name="Liao Z."/>
            <person name="Wang S."/>
            <person name="Yan T."/>
            <person name="Shi P."/>
            <person name="Liu M."/>
            <person name="Fu X."/>
            <person name="Pan Q."/>
            <person name="Wang Y."/>
            <person name="Lv Z."/>
            <person name="Lu X."/>
            <person name="Zhang F."/>
            <person name="Jiang W."/>
            <person name="Ma Y."/>
            <person name="Chen M."/>
            <person name="Hao X."/>
            <person name="Li L."/>
            <person name="Tang Y."/>
            <person name="Lv G."/>
            <person name="Zhou Y."/>
            <person name="Sun X."/>
            <person name="Brodelius P.E."/>
            <person name="Rose J.K.C."/>
            <person name="Tang K."/>
        </authorList>
    </citation>
    <scope>NUCLEOTIDE SEQUENCE [LARGE SCALE GENOMIC DNA]</scope>
    <source>
        <strain evidence="9">cv. Huhao1</strain>
        <tissue evidence="8">Leaf</tissue>
    </source>
</reference>
<dbReference type="PROSITE" id="PS50011">
    <property type="entry name" value="PROTEIN_KINASE_DOM"/>
    <property type="match status" value="1"/>
</dbReference>
<evidence type="ECO:0000256" key="3">
    <source>
        <dbReference type="ARBA" id="ARBA00022741"/>
    </source>
</evidence>
<evidence type="ECO:0000256" key="2">
    <source>
        <dbReference type="ARBA" id="ARBA00022679"/>
    </source>
</evidence>
<dbReference type="InterPro" id="IPR045272">
    <property type="entry name" value="ANXUR1/2-like"/>
</dbReference>
<feature type="domain" description="Protein kinase" evidence="7">
    <location>
        <begin position="25"/>
        <end position="325"/>
    </location>
</feature>
<proteinExistence type="predicted"/>
<gene>
    <name evidence="8" type="ORF">CTI12_AA374200</name>
</gene>
<evidence type="ECO:0000256" key="5">
    <source>
        <dbReference type="ARBA" id="ARBA00022840"/>
    </source>
</evidence>
<evidence type="ECO:0000313" key="9">
    <source>
        <dbReference type="Proteomes" id="UP000245207"/>
    </source>
</evidence>
<evidence type="ECO:0000313" key="8">
    <source>
        <dbReference type="EMBL" id="PWA61301.1"/>
    </source>
</evidence>
<evidence type="ECO:0000256" key="6">
    <source>
        <dbReference type="PROSITE-ProRule" id="PRU10141"/>
    </source>
</evidence>
<dbReference type="PROSITE" id="PS00108">
    <property type="entry name" value="PROTEIN_KINASE_ST"/>
    <property type="match status" value="1"/>
</dbReference>
<dbReference type="EMBL" id="PKPP01005136">
    <property type="protein sequence ID" value="PWA61301.1"/>
    <property type="molecule type" value="Genomic_DNA"/>
</dbReference>
<protein>
    <submittedName>
        <fullName evidence="8">Protein kinase-like domain, Phloem protein 2-like protein</fullName>
    </submittedName>
</protein>